<accession>A0A9P0EIY7</accession>
<organism evidence="2 3">
    <name type="scientific">Nezara viridula</name>
    <name type="common">Southern green stink bug</name>
    <name type="synonym">Cimex viridulus</name>
    <dbReference type="NCBI Taxonomy" id="85310"/>
    <lineage>
        <taxon>Eukaryota</taxon>
        <taxon>Metazoa</taxon>
        <taxon>Ecdysozoa</taxon>
        <taxon>Arthropoda</taxon>
        <taxon>Hexapoda</taxon>
        <taxon>Insecta</taxon>
        <taxon>Pterygota</taxon>
        <taxon>Neoptera</taxon>
        <taxon>Paraneoptera</taxon>
        <taxon>Hemiptera</taxon>
        <taxon>Heteroptera</taxon>
        <taxon>Panheteroptera</taxon>
        <taxon>Pentatomomorpha</taxon>
        <taxon>Pentatomoidea</taxon>
        <taxon>Pentatomidae</taxon>
        <taxon>Pentatominae</taxon>
        <taxon>Nezara</taxon>
    </lineage>
</organism>
<evidence type="ECO:0000313" key="3">
    <source>
        <dbReference type="Proteomes" id="UP001152798"/>
    </source>
</evidence>
<dbReference type="GO" id="GO:0005667">
    <property type="term" value="C:transcription regulator complex"/>
    <property type="evidence" value="ECO:0007669"/>
    <property type="project" value="TreeGrafter"/>
</dbReference>
<dbReference type="PANTHER" id="PTHR22654:SF2">
    <property type="entry name" value="G PROTEIN PATHWAY SUPPRESSOR 2"/>
    <property type="match status" value="1"/>
</dbReference>
<dbReference type="EMBL" id="OV725079">
    <property type="protein sequence ID" value="CAH1395376.1"/>
    <property type="molecule type" value="Genomic_DNA"/>
</dbReference>
<dbReference type="PANTHER" id="PTHR22654">
    <property type="entry name" value="G PROTEIN PATHWAY SUPPRESSOR 2"/>
    <property type="match status" value="1"/>
</dbReference>
<sequence length="345" mass="39398">MPGAVAPHPQCNEQMFQALKKHILKERQKKKEEQEADAENERQRKERELQEKQDVMTLSENREQITQLEQKLAQLKDEKHQLFLQLKKVLNEDENRRRQINREQESRVNAEVTELYNVSAPSHSHLLMQQEYPSSSYKVQPVQGSMKRPRSPSPPHLYQTYNPKTTRLPYQKSFTGYYPNPGSSQAYYPGPPYTTLPIRTDAQPQPMKQHYSNQPYMHAGEHTKLYAEDKYYSVASRPATHVALHGGAIPIQPPQSKTGGITSGYPIRQPTSAPPPQHVTPGISTTHSSPGYHYPMVSQYPPSRQQTLAPTQHLGPRSHAVYPSQSPTTGRLVYSQANVPQSRYM</sequence>
<keyword evidence="3" id="KW-1185">Reference proteome</keyword>
<reference evidence="2" key="1">
    <citation type="submission" date="2022-01" db="EMBL/GenBank/DDBJ databases">
        <authorList>
            <person name="King R."/>
        </authorList>
    </citation>
    <scope>NUCLEOTIDE SEQUENCE</scope>
</reference>
<dbReference type="GO" id="GO:0003712">
    <property type="term" value="F:transcription coregulator activity"/>
    <property type="evidence" value="ECO:0007669"/>
    <property type="project" value="TreeGrafter"/>
</dbReference>
<feature type="region of interest" description="Disordered" evidence="1">
    <location>
        <begin position="138"/>
        <end position="163"/>
    </location>
</feature>
<evidence type="ECO:0000256" key="1">
    <source>
        <dbReference type="SAM" id="MobiDB-lite"/>
    </source>
</evidence>
<dbReference type="InterPro" id="IPR026094">
    <property type="entry name" value="GPS2"/>
</dbReference>
<feature type="compositionally biased region" description="Polar residues" evidence="1">
    <location>
        <begin position="300"/>
        <end position="310"/>
    </location>
</feature>
<feature type="compositionally biased region" description="Basic and acidic residues" evidence="1">
    <location>
        <begin position="25"/>
        <end position="54"/>
    </location>
</feature>
<evidence type="ECO:0000313" key="2">
    <source>
        <dbReference type="EMBL" id="CAH1395376.1"/>
    </source>
</evidence>
<feature type="region of interest" description="Disordered" evidence="1">
    <location>
        <begin position="19"/>
        <end position="58"/>
    </location>
</feature>
<name>A0A9P0EIY7_NEZVI</name>
<dbReference type="AlphaFoldDB" id="A0A9P0EIY7"/>
<proteinExistence type="predicted"/>
<dbReference type="OrthoDB" id="10038194at2759"/>
<feature type="region of interest" description="Disordered" evidence="1">
    <location>
        <begin position="247"/>
        <end position="329"/>
    </location>
</feature>
<dbReference type="GO" id="GO:0006357">
    <property type="term" value="P:regulation of transcription by RNA polymerase II"/>
    <property type="evidence" value="ECO:0007669"/>
    <property type="project" value="TreeGrafter"/>
</dbReference>
<dbReference type="Proteomes" id="UP001152798">
    <property type="component" value="Chromosome 3"/>
</dbReference>
<protein>
    <recommendedName>
        <fullName evidence="4">G protein pathway suppressor 2</fullName>
    </recommendedName>
</protein>
<dbReference type="Pfam" id="PF15991">
    <property type="entry name" value="G_path_suppress"/>
    <property type="match status" value="1"/>
</dbReference>
<evidence type="ECO:0008006" key="4">
    <source>
        <dbReference type="Google" id="ProtNLM"/>
    </source>
</evidence>
<gene>
    <name evidence="2" type="ORF">NEZAVI_LOCUS5670</name>
</gene>